<name>A0A4R1LBE4_9BACT</name>
<keyword evidence="11" id="KW-1185">Reference proteome</keyword>
<comment type="similarity">
    <text evidence="2 7">Belongs to the cytochrome c oxidase subunit 3 family.</text>
</comment>
<evidence type="ECO:0000256" key="2">
    <source>
        <dbReference type="ARBA" id="ARBA00010581"/>
    </source>
</evidence>
<evidence type="ECO:0000313" key="10">
    <source>
        <dbReference type="EMBL" id="TCK74233.1"/>
    </source>
</evidence>
<sequence length="200" mass="22454">MSAIPIPVHQVDQPAEWTQPYKGRVGMYCLIAAESAIFAIFVVAYVFYLGKSMYGPTPGQVLEVPIFNTICLLSSSITIWLAEHALEHNRIKRFGAFWAVTIVLGSIFMIGTGMEWNKLIYHDGLTITTNVFGTTYYSLVGLHASHVIVGLLMLLAVLVFTLMGHMKEEHAERVKTLALYWHFVDAIWVVVFTVVYVIGR</sequence>
<evidence type="ECO:0000256" key="3">
    <source>
        <dbReference type="ARBA" id="ARBA00022475"/>
    </source>
</evidence>
<dbReference type="CDD" id="cd00386">
    <property type="entry name" value="Heme_Cu_Oxidase_III_like"/>
    <property type="match status" value="1"/>
</dbReference>
<dbReference type="OrthoDB" id="9810850at2"/>
<dbReference type="Pfam" id="PF00510">
    <property type="entry name" value="COX3"/>
    <property type="match status" value="1"/>
</dbReference>
<dbReference type="PANTHER" id="PTHR11403">
    <property type="entry name" value="CYTOCHROME C OXIDASE SUBUNIT III"/>
    <property type="match status" value="1"/>
</dbReference>
<feature type="transmembrane region" description="Helical" evidence="8">
    <location>
        <begin position="25"/>
        <end position="48"/>
    </location>
</feature>
<evidence type="ECO:0000256" key="6">
    <source>
        <dbReference type="ARBA" id="ARBA00023136"/>
    </source>
</evidence>
<proteinExistence type="inferred from homology"/>
<evidence type="ECO:0000256" key="1">
    <source>
        <dbReference type="ARBA" id="ARBA00004651"/>
    </source>
</evidence>
<dbReference type="AlphaFoldDB" id="A0A4R1LBE4"/>
<dbReference type="Proteomes" id="UP000295210">
    <property type="component" value="Unassembled WGS sequence"/>
</dbReference>
<dbReference type="GO" id="GO:0005886">
    <property type="term" value="C:plasma membrane"/>
    <property type="evidence" value="ECO:0007669"/>
    <property type="project" value="UniProtKB-SubCell"/>
</dbReference>
<organism evidence="10 11">
    <name type="scientific">Acidipila rosea</name>
    <dbReference type="NCBI Taxonomy" id="768535"/>
    <lineage>
        <taxon>Bacteria</taxon>
        <taxon>Pseudomonadati</taxon>
        <taxon>Acidobacteriota</taxon>
        <taxon>Terriglobia</taxon>
        <taxon>Terriglobales</taxon>
        <taxon>Acidobacteriaceae</taxon>
        <taxon>Acidipila</taxon>
    </lineage>
</organism>
<dbReference type="InterPro" id="IPR024791">
    <property type="entry name" value="Cyt_c/ubiquinol_Oxase_su3"/>
</dbReference>
<feature type="transmembrane region" description="Helical" evidence="8">
    <location>
        <begin position="60"/>
        <end position="82"/>
    </location>
</feature>
<dbReference type="InterPro" id="IPR000298">
    <property type="entry name" value="Cyt_c_oxidase-like_su3"/>
</dbReference>
<evidence type="ECO:0000256" key="7">
    <source>
        <dbReference type="RuleBase" id="RU003376"/>
    </source>
</evidence>
<accession>A0A4R1LBE4</accession>
<comment type="caution">
    <text evidence="10">The sequence shown here is derived from an EMBL/GenBank/DDBJ whole genome shotgun (WGS) entry which is preliminary data.</text>
</comment>
<dbReference type="RefSeq" id="WP_131994985.1">
    <property type="nucleotide sequence ID" value="NZ_SMGK01000002.1"/>
</dbReference>
<evidence type="ECO:0000256" key="5">
    <source>
        <dbReference type="ARBA" id="ARBA00022989"/>
    </source>
</evidence>
<keyword evidence="5 8" id="KW-1133">Transmembrane helix</keyword>
<dbReference type="InterPro" id="IPR035973">
    <property type="entry name" value="Cyt_c_oxidase_su3-like_sf"/>
</dbReference>
<evidence type="ECO:0000256" key="4">
    <source>
        <dbReference type="ARBA" id="ARBA00022692"/>
    </source>
</evidence>
<keyword evidence="6 8" id="KW-0472">Membrane</keyword>
<keyword evidence="4 7" id="KW-0812">Transmembrane</keyword>
<dbReference type="Gene3D" id="1.20.120.80">
    <property type="entry name" value="Cytochrome c oxidase, subunit III, four-helix bundle"/>
    <property type="match status" value="1"/>
</dbReference>
<evidence type="ECO:0000259" key="9">
    <source>
        <dbReference type="PROSITE" id="PS50253"/>
    </source>
</evidence>
<feature type="transmembrane region" description="Helical" evidence="8">
    <location>
        <begin position="94"/>
        <end position="116"/>
    </location>
</feature>
<dbReference type="SUPFAM" id="SSF81452">
    <property type="entry name" value="Cytochrome c oxidase subunit III-like"/>
    <property type="match status" value="1"/>
</dbReference>
<dbReference type="PANTHER" id="PTHR11403:SF2">
    <property type="entry name" value="CYTOCHROME BO(3) UBIQUINOL OXIDASE SUBUNIT 3"/>
    <property type="match status" value="1"/>
</dbReference>
<feature type="domain" description="Heme-copper oxidase subunit III family profile" evidence="9">
    <location>
        <begin position="24"/>
        <end position="200"/>
    </location>
</feature>
<dbReference type="InterPro" id="IPR013833">
    <property type="entry name" value="Cyt_c_oxidase_su3_a-hlx"/>
</dbReference>
<feature type="transmembrane region" description="Helical" evidence="8">
    <location>
        <begin position="177"/>
        <end position="198"/>
    </location>
</feature>
<dbReference type="PROSITE" id="PS50253">
    <property type="entry name" value="COX3"/>
    <property type="match status" value="1"/>
</dbReference>
<dbReference type="GO" id="GO:0004129">
    <property type="term" value="F:cytochrome-c oxidase activity"/>
    <property type="evidence" value="ECO:0007669"/>
    <property type="project" value="InterPro"/>
</dbReference>
<protein>
    <submittedName>
        <fullName evidence="10">Cytochrome c oxidase subunit 3/cytochrome o ubiquinol oxidase subunit 3</fullName>
    </submittedName>
</protein>
<keyword evidence="3" id="KW-1003">Cell membrane</keyword>
<comment type="subcellular location">
    <subcellularLocation>
        <location evidence="1 7">Cell membrane</location>
        <topology evidence="1 7">Multi-pass membrane protein</topology>
    </subcellularLocation>
</comment>
<dbReference type="EMBL" id="SMGK01000002">
    <property type="protein sequence ID" value="TCK74233.1"/>
    <property type="molecule type" value="Genomic_DNA"/>
</dbReference>
<dbReference type="GO" id="GO:0019646">
    <property type="term" value="P:aerobic electron transport chain"/>
    <property type="evidence" value="ECO:0007669"/>
    <property type="project" value="InterPro"/>
</dbReference>
<evidence type="ECO:0000256" key="8">
    <source>
        <dbReference type="SAM" id="Phobius"/>
    </source>
</evidence>
<feature type="transmembrane region" description="Helical" evidence="8">
    <location>
        <begin position="136"/>
        <end position="165"/>
    </location>
</feature>
<reference evidence="10 11" key="1">
    <citation type="submission" date="2019-03" db="EMBL/GenBank/DDBJ databases">
        <title>Genomic Encyclopedia of Type Strains, Phase IV (KMG-IV): sequencing the most valuable type-strain genomes for metagenomic binning, comparative biology and taxonomic classification.</title>
        <authorList>
            <person name="Goeker M."/>
        </authorList>
    </citation>
    <scope>NUCLEOTIDE SEQUENCE [LARGE SCALE GENOMIC DNA]</scope>
    <source>
        <strain evidence="10 11">DSM 103428</strain>
    </source>
</reference>
<evidence type="ECO:0000313" key="11">
    <source>
        <dbReference type="Proteomes" id="UP000295210"/>
    </source>
</evidence>
<gene>
    <name evidence="10" type="ORF">C7378_1855</name>
</gene>